<dbReference type="HAMAP" id="MF_00393">
    <property type="entry name" value="Glyc3P_acyltrans"/>
    <property type="match status" value="1"/>
</dbReference>
<comment type="similarity">
    <text evidence="4 16">Belongs to the GPAT/DAPAT family.</text>
</comment>
<evidence type="ECO:0000256" key="4">
    <source>
        <dbReference type="ARBA" id="ARBA00007937"/>
    </source>
</evidence>
<evidence type="ECO:0000256" key="10">
    <source>
        <dbReference type="ARBA" id="ARBA00023098"/>
    </source>
</evidence>
<keyword evidence="10 16" id="KW-0443">Lipid metabolism</keyword>
<gene>
    <name evidence="16 18" type="primary">plsB</name>
    <name evidence="18" type="ORF">ACHINZ_2140</name>
</gene>
<comment type="subcellular location">
    <subcellularLocation>
        <location evidence="1 16">Cell membrane</location>
        <topology evidence="1 16">Peripheral membrane protein</topology>
        <orientation evidence="1 16">Cytoplasmic side</orientation>
    </subcellularLocation>
</comment>
<evidence type="ECO:0000256" key="9">
    <source>
        <dbReference type="ARBA" id="ARBA00022679"/>
    </source>
</evidence>
<comment type="domain">
    <text evidence="16">The HXXXXD motif is essential for acyltransferase activity and may constitute the binding site for the phosphate moiety of the glycerol-3-phosphate.</text>
</comment>
<evidence type="ECO:0000259" key="17">
    <source>
        <dbReference type="SMART" id="SM00563"/>
    </source>
</evidence>
<dbReference type="EMBL" id="AP028961">
    <property type="protein sequence ID" value="BET44542.1"/>
    <property type="molecule type" value="Genomic_DNA"/>
</dbReference>
<dbReference type="AlphaFoldDB" id="A0AAT9G499"/>
<comment type="catalytic activity">
    <reaction evidence="15 16">
        <text>sn-glycerol 3-phosphate + an acyl-CoA = a 1-acyl-sn-glycero-3-phosphate + CoA</text>
        <dbReference type="Rhea" id="RHEA:15325"/>
        <dbReference type="ChEBI" id="CHEBI:57287"/>
        <dbReference type="ChEBI" id="CHEBI:57597"/>
        <dbReference type="ChEBI" id="CHEBI:57970"/>
        <dbReference type="ChEBI" id="CHEBI:58342"/>
        <dbReference type="EC" id="2.3.1.15"/>
    </reaction>
</comment>
<dbReference type="Pfam" id="PF01553">
    <property type="entry name" value="Acyltransferase"/>
    <property type="match status" value="1"/>
</dbReference>
<keyword evidence="13 16" id="KW-1208">Phospholipid metabolism</keyword>
<name>A0AAT9G499_9ENTR</name>
<dbReference type="GO" id="GO:0004366">
    <property type="term" value="F:glycerol-3-phosphate O-acyltransferase activity"/>
    <property type="evidence" value="ECO:0007669"/>
    <property type="project" value="UniProtKB-UniRule"/>
</dbReference>
<dbReference type="GO" id="GO:0016024">
    <property type="term" value="P:CDP-diacylglycerol biosynthetic process"/>
    <property type="evidence" value="ECO:0007669"/>
    <property type="project" value="UniProtKB-UniRule"/>
</dbReference>
<dbReference type="InterPro" id="IPR022284">
    <property type="entry name" value="GPAT/DHAPAT"/>
</dbReference>
<dbReference type="GO" id="GO:0005886">
    <property type="term" value="C:plasma membrane"/>
    <property type="evidence" value="ECO:0007669"/>
    <property type="project" value="UniProtKB-SubCell"/>
</dbReference>
<dbReference type="PANTHER" id="PTHR12563:SF17">
    <property type="entry name" value="DIHYDROXYACETONE PHOSPHATE ACYLTRANSFERASE"/>
    <property type="match status" value="1"/>
</dbReference>
<evidence type="ECO:0000256" key="5">
    <source>
        <dbReference type="ARBA" id="ARBA00013113"/>
    </source>
</evidence>
<proteinExistence type="inferred from homology"/>
<feature type="short sequence motif" description="HXXXXD motif" evidence="16">
    <location>
        <begin position="308"/>
        <end position="313"/>
    </location>
</feature>
<dbReference type="InterPro" id="IPR045520">
    <property type="entry name" value="GPAT/DHAPAT_C"/>
</dbReference>
<comment type="pathway">
    <text evidence="3">Lipid metabolism.</text>
</comment>
<protein>
    <recommendedName>
        <fullName evidence="6 16">Glycerol-3-phosphate acyltransferase</fullName>
        <shortName evidence="16">GPAT</shortName>
        <ecNumber evidence="5 16">2.3.1.15</ecNumber>
    </recommendedName>
</protein>
<keyword evidence="14 16" id="KW-0012">Acyltransferase</keyword>
<evidence type="ECO:0000256" key="8">
    <source>
        <dbReference type="ARBA" id="ARBA00022516"/>
    </source>
</evidence>
<evidence type="ECO:0000256" key="3">
    <source>
        <dbReference type="ARBA" id="ARBA00005189"/>
    </source>
</evidence>
<evidence type="ECO:0000256" key="15">
    <source>
        <dbReference type="ARBA" id="ARBA00048427"/>
    </source>
</evidence>
<keyword evidence="7 16" id="KW-1003">Cell membrane</keyword>
<dbReference type="NCBIfam" id="NF003441">
    <property type="entry name" value="PRK04974.1"/>
    <property type="match status" value="1"/>
</dbReference>
<keyword evidence="8 16" id="KW-0444">Lipid biosynthesis</keyword>
<reference evidence="18" key="2">
    <citation type="submission" date="2023-10" db="EMBL/GenBank/DDBJ databases">
        <authorList>
            <person name="Koga R."/>
            <person name="Fukatsu T."/>
        </authorList>
    </citation>
    <scope>NUCLEOTIDE SEQUENCE</scope>
    <source>
        <strain evidence="18">Kw-01</strain>
    </source>
</reference>
<evidence type="ECO:0000256" key="12">
    <source>
        <dbReference type="ARBA" id="ARBA00023209"/>
    </source>
</evidence>
<dbReference type="InterPro" id="IPR041728">
    <property type="entry name" value="GPAT/DHAPAT_LPLAT"/>
</dbReference>
<dbReference type="EC" id="2.3.1.15" evidence="5 16"/>
<evidence type="ECO:0000313" key="18">
    <source>
        <dbReference type="EMBL" id="BET44542.1"/>
    </source>
</evidence>
<dbReference type="CDD" id="cd07993">
    <property type="entry name" value="LPLAT_DHAPAT-like"/>
    <property type="match status" value="1"/>
</dbReference>
<evidence type="ECO:0000256" key="1">
    <source>
        <dbReference type="ARBA" id="ARBA00004413"/>
    </source>
</evidence>
<feature type="domain" description="Phospholipid/glycerol acyltransferase" evidence="17">
    <location>
        <begin position="303"/>
        <end position="430"/>
    </location>
</feature>
<evidence type="ECO:0000256" key="13">
    <source>
        <dbReference type="ARBA" id="ARBA00023264"/>
    </source>
</evidence>
<evidence type="ECO:0000256" key="7">
    <source>
        <dbReference type="ARBA" id="ARBA00022475"/>
    </source>
</evidence>
<evidence type="ECO:0000256" key="16">
    <source>
        <dbReference type="HAMAP-Rule" id="MF_00393"/>
    </source>
</evidence>
<dbReference type="Pfam" id="PF19277">
    <property type="entry name" value="GPAT_C"/>
    <property type="match status" value="1"/>
</dbReference>
<comment type="pathway">
    <text evidence="2 16">Phospholipid metabolism; CDP-diacylglycerol biosynthesis; CDP-diacylglycerol from sn-glycerol 3-phosphate: step 1/3.</text>
</comment>
<dbReference type="InterPro" id="IPR028354">
    <property type="entry name" value="GPAT_PlsB"/>
</dbReference>
<dbReference type="GO" id="GO:0006631">
    <property type="term" value="P:fatty acid metabolic process"/>
    <property type="evidence" value="ECO:0007669"/>
    <property type="project" value="TreeGrafter"/>
</dbReference>
<evidence type="ECO:0000256" key="11">
    <source>
        <dbReference type="ARBA" id="ARBA00023136"/>
    </source>
</evidence>
<dbReference type="InterPro" id="IPR002123">
    <property type="entry name" value="Plipid/glycerol_acylTrfase"/>
</dbReference>
<dbReference type="SUPFAM" id="SSF69593">
    <property type="entry name" value="Glycerol-3-phosphate (1)-acyltransferase"/>
    <property type="match status" value="1"/>
</dbReference>
<accession>A0AAT9G499</accession>
<keyword evidence="11 16" id="KW-0472">Membrane</keyword>
<evidence type="ECO:0000256" key="2">
    <source>
        <dbReference type="ARBA" id="ARBA00004765"/>
    </source>
</evidence>
<evidence type="ECO:0000256" key="14">
    <source>
        <dbReference type="ARBA" id="ARBA00023315"/>
    </source>
</evidence>
<organism evidence="18">
    <name type="scientific">Candidatus Aschnera chinzeii</name>
    <dbReference type="NCBI Taxonomy" id="1485666"/>
    <lineage>
        <taxon>Bacteria</taxon>
        <taxon>Pseudomonadati</taxon>
        <taxon>Pseudomonadota</taxon>
        <taxon>Gammaproteobacteria</taxon>
        <taxon>Enterobacterales</taxon>
        <taxon>Enterobacteriaceae</taxon>
        <taxon>Candidatus Aschnera</taxon>
    </lineage>
</organism>
<dbReference type="PIRSF" id="PIRSF000437">
    <property type="entry name" value="GPAT_DHAPAT"/>
    <property type="match status" value="1"/>
</dbReference>
<dbReference type="PIRSF" id="PIRSF500064">
    <property type="entry name" value="GPAT"/>
    <property type="match status" value="1"/>
</dbReference>
<dbReference type="NCBIfam" id="TIGR03703">
    <property type="entry name" value="plsB"/>
    <property type="match status" value="1"/>
</dbReference>
<keyword evidence="12 16" id="KW-0594">Phospholipid biosynthesis</keyword>
<dbReference type="SMART" id="SM00563">
    <property type="entry name" value="PlsC"/>
    <property type="match status" value="1"/>
</dbReference>
<keyword evidence="9 16" id="KW-0808">Transferase</keyword>
<dbReference type="PANTHER" id="PTHR12563">
    <property type="entry name" value="GLYCEROL-3-PHOSPHATE ACYLTRANSFERASE"/>
    <property type="match status" value="1"/>
</dbReference>
<reference evidence="18" key="1">
    <citation type="journal article" date="2023" name="Front. Microbiol.">
        <title>Genome analysis of Candidatus Aschnera chinzeii, the bacterial endosymbiont of the blood-sucking bat fly Penicillidia jenynsii (Insecta: Diptera: Nycteribiidae).</title>
        <authorList>
            <person name="Koga R."/>
            <person name="Moriyama M."/>
            <person name="Nozaki T."/>
            <person name="Fukatsu T."/>
        </authorList>
    </citation>
    <scope>NUCLEOTIDE SEQUENCE</scope>
    <source>
        <strain evidence="18">Kw-01</strain>
    </source>
</reference>
<evidence type="ECO:0000256" key="6">
    <source>
        <dbReference type="ARBA" id="ARBA00013432"/>
    </source>
</evidence>
<sequence>MSFWRKYYYKLIYCIIKLLIKSKVIPSSSINNINTNISNNILYVLPYYSIIDLLILRQKCFSIGLPDPLHPIKINKKKIPAYIFINKKQNTIFGTQNKLNENSINIFTKYIYLNNQYHTLNIQILLVLVLFGRSPKKETNIFDIYIPLLNKIKKLFQIFWLGRDTFIYYSPLISLKKIITIDHTADLNFIKKLARIANIYFIRLKLAIIGPQLPKLHKLFKKLLSSELIHKAINDETKNKHKSLKKVKKHALNIMKEIAAKFSYEIIRITDRILQYTWNKVYKGINIQHAERVRQLAYTGYNIVYIPSHKSHMDYLLLSYVLYHQGLMLPHIVAGINLNFWPAGIIFRHLGAFFIRRSFKGNKLYSAIFKEYLSELFARGYSIEYFIEGGRSRTGRLLTPKTGTLSITIQAMLQTNAKKICIVPVYIGYDQVLEVKSYFNELNGIKKQKESIIALIKSISKLQQLGQSYVNFGKPIALFKYLNLYIPNWKEYISTFKIQRPIWLNAIAGKLANHIMININNTASVNAVNLCSTILLASENLSLTKKQMLKQINNYLNLFKNVPYTDDITLPNKNANDLLKEAMILNCFLIKIENNKNILFLSHKNATLMSYYKNNIIHIFIIPSIIANILLHYNNISRHEVHAQIILLYPLLKAELFLKYTTQELPIVINKLLDELARQKLIFLIANNIFVNNNCSIMYLKILANHSKEILERYIILLSLLNASPNIDKRILKNNSYLLAKKLTLLQYSSSMESLDNTIFLKLINTLKTEGYISNNYNIVKKNIELLYSTIYKLIPNKTIEIINNTQKKL</sequence>